<dbReference type="SMART" id="SM00671">
    <property type="entry name" value="SEL1"/>
    <property type="match status" value="5"/>
</dbReference>
<evidence type="ECO:0000256" key="1">
    <source>
        <dbReference type="SAM" id="MobiDB-lite"/>
    </source>
</evidence>
<feature type="compositionally biased region" description="Basic and acidic residues" evidence="1">
    <location>
        <begin position="354"/>
        <end position="367"/>
    </location>
</feature>
<dbReference type="SUPFAM" id="SSF81901">
    <property type="entry name" value="HCP-like"/>
    <property type="match status" value="1"/>
</dbReference>
<dbReference type="RefSeq" id="WP_306099218.1">
    <property type="nucleotide sequence ID" value="NZ_CP162602.1"/>
</dbReference>
<evidence type="ECO:0000256" key="2">
    <source>
        <dbReference type="SAM" id="Phobius"/>
    </source>
</evidence>
<dbReference type="EMBL" id="CP162602">
    <property type="protein sequence ID" value="XDK27039.1"/>
    <property type="molecule type" value="Genomic_DNA"/>
</dbReference>
<accession>A0AB39HLB3</accession>
<dbReference type="InterPro" id="IPR011990">
    <property type="entry name" value="TPR-like_helical_dom_sf"/>
</dbReference>
<dbReference type="InterPro" id="IPR006597">
    <property type="entry name" value="Sel1-like"/>
</dbReference>
<organism evidence="3">
    <name type="scientific">Vibrio sp. HB236076</name>
    <dbReference type="NCBI Taxonomy" id="3232307"/>
    <lineage>
        <taxon>Bacteria</taxon>
        <taxon>Pseudomonadati</taxon>
        <taxon>Pseudomonadota</taxon>
        <taxon>Gammaproteobacteria</taxon>
        <taxon>Vibrionales</taxon>
        <taxon>Vibrionaceae</taxon>
        <taxon>Vibrio</taxon>
    </lineage>
</organism>
<dbReference type="PANTHER" id="PTHR43628">
    <property type="entry name" value="ACTIVATOR OF C KINASE PROTEIN 1-RELATED"/>
    <property type="match status" value="1"/>
</dbReference>
<geneLocation type="plasmid" evidence="3">
    <name>p-HB236076</name>
</geneLocation>
<dbReference type="KEGG" id="vih:AB0763_14835"/>
<feature type="transmembrane region" description="Helical" evidence="2">
    <location>
        <begin position="6"/>
        <end position="27"/>
    </location>
</feature>
<feature type="compositionally biased region" description="Polar residues" evidence="1">
    <location>
        <begin position="334"/>
        <end position="352"/>
    </location>
</feature>
<keyword evidence="2" id="KW-0472">Membrane</keyword>
<dbReference type="InterPro" id="IPR052945">
    <property type="entry name" value="Mitotic_Regulator"/>
</dbReference>
<dbReference type="Pfam" id="PF08238">
    <property type="entry name" value="Sel1"/>
    <property type="match status" value="5"/>
</dbReference>
<dbReference type="PANTHER" id="PTHR43628:SF1">
    <property type="entry name" value="CHITIN SYNTHASE REGULATORY FACTOR 2-RELATED"/>
    <property type="match status" value="1"/>
</dbReference>
<dbReference type="Gene3D" id="1.25.40.10">
    <property type="entry name" value="Tetratricopeptide repeat domain"/>
    <property type="match status" value="2"/>
</dbReference>
<gene>
    <name evidence="3" type="ORF">AB0763_14835</name>
</gene>
<keyword evidence="3" id="KW-0614">Plasmid</keyword>
<keyword evidence="2" id="KW-1133">Transmembrane helix</keyword>
<feature type="region of interest" description="Disordered" evidence="1">
    <location>
        <begin position="334"/>
        <end position="393"/>
    </location>
</feature>
<reference evidence="3" key="1">
    <citation type="submission" date="2024-07" db="EMBL/GenBank/DDBJ databases">
        <title>Genome Analysis of a Potential Novel Vibrio Species Secreting pH- and Thermo-stable Alginate Lyase and its Application in Producing Alginate Oligosaccharides.</title>
        <authorList>
            <person name="Huang H."/>
            <person name="Bao K."/>
        </authorList>
    </citation>
    <scope>NUCLEOTIDE SEQUENCE</scope>
    <source>
        <strain evidence="3">HB236076</strain>
        <plasmid evidence="3">p-HB236076</plasmid>
    </source>
</reference>
<keyword evidence="2" id="KW-0812">Transmembrane</keyword>
<sequence length="393" mass="43690">MSAITMAIGATLLALVVIIIWLISMVLRRQRLEAERKKQAAAYRNAMLKAKEQEKKDRQFKAESGHVPTMLFLAKESERNNVKQALYWYEQAALKDNEMGMYGFIRLSQKFNDDIVLKEKANFWRYAVAGLHQGDIDSLFKAGKAYIEGKGIEKNSTKGLSFIHRAAEKGSLDAMLYLADEYKEQEGEGESALSWYQKASLLNSAQAMVGLGDCYIHGIGTAPSKIKGAYWFERAAEQGYPAAMYHAGMAWYGSGPVGNALAYVWLYLACHFGYEKARSSRDKVATTIGVDTVVGLQAIANPLINKINSGHVGKHTIIKALNKVYSRPSYFPSEQSVESDQYDGSENAQAPLNNEHKENPQEEKALNDDNAGAEARAEDGNQDNTLDFSKPFQ</sequence>
<evidence type="ECO:0000313" key="3">
    <source>
        <dbReference type="EMBL" id="XDK27039.1"/>
    </source>
</evidence>
<protein>
    <submittedName>
        <fullName evidence="3">Tetratricopeptide repeat protein</fullName>
    </submittedName>
</protein>
<name>A0AB39HLB3_9VIBR</name>
<dbReference type="AlphaFoldDB" id="A0AB39HLB3"/>
<proteinExistence type="predicted"/>
<feature type="compositionally biased region" description="Polar residues" evidence="1">
    <location>
        <begin position="382"/>
        <end position="393"/>
    </location>
</feature>